<gene>
    <name evidence="1" type="ORF">ENU20_02195</name>
</gene>
<dbReference type="SUPFAM" id="SSF89550">
    <property type="entry name" value="PHP domain-like"/>
    <property type="match status" value="1"/>
</dbReference>
<comment type="caution">
    <text evidence="1">The sequence shown here is derived from an EMBL/GenBank/DDBJ whole genome shotgun (WGS) entry which is preliminary data.</text>
</comment>
<organism evidence="1">
    <name type="scientific">Staphylothermus marinus</name>
    <dbReference type="NCBI Taxonomy" id="2280"/>
    <lineage>
        <taxon>Archaea</taxon>
        <taxon>Thermoproteota</taxon>
        <taxon>Thermoprotei</taxon>
        <taxon>Desulfurococcales</taxon>
        <taxon>Desulfurococcaceae</taxon>
        <taxon>Staphylothermus</taxon>
    </lineage>
</organism>
<dbReference type="InterPro" id="IPR016195">
    <property type="entry name" value="Pol/histidinol_Pase-like"/>
</dbReference>
<reference evidence="1" key="1">
    <citation type="journal article" date="2020" name="mSystems">
        <title>Genome- and Community-Level Interaction Insights into Carbon Utilization and Element Cycling Functions of Hydrothermarchaeota in Hydrothermal Sediment.</title>
        <authorList>
            <person name="Zhou Z."/>
            <person name="Liu Y."/>
            <person name="Xu W."/>
            <person name="Pan J."/>
            <person name="Luo Z.H."/>
            <person name="Li M."/>
        </authorList>
    </citation>
    <scope>NUCLEOTIDE SEQUENCE [LARGE SCALE GENOMIC DNA]</scope>
    <source>
        <strain evidence="1">SpSt-648</strain>
    </source>
</reference>
<proteinExistence type="predicted"/>
<accession>A0A7C4NN04</accession>
<sequence>MAIRKKGLYIDFWIRSLDSALCNTLVEMGYSAIVVEKTEPDACRDIVVFEKKVIEAFSRKELLSKLKGVSRGKYIVSVKPRSVESARVAARDSRVDSIILDGDSARFIDKHQFNLMKQFHKPLEFSLNNWFRTSLNSRVSMYRVLYLHIHRYGLPLITSSGASVWNEAVHPKSAINFLSQLINVPPEVSIQYISVYPRDILVRKGFEVVR</sequence>
<name>A0A7C4NN04_STAMA</name>
<evidence type="ECO:0000313" key="1">
    <source>
        <dbReference type="EMBL" id="HGQ73871.1"/>
    </source>
</evidence>
<dbReference type="Gene3D" id="3.20.20.140">
    <property type="entry name" value="Metal-dependent hydrolases"/>
    <property type="match status" value="1"/>
</dbReference>
<dbReference type="EMBL" id="DTBP01000015">
    <property type="protein sequence ID" value="HGQ73871.1"/>
    <property type="molecule type" value="Genomic_DNA"/>
</dbReference>
<protein>
    <submittedName>
        <fullName evidence="1">Uncharacterized protein</fullName>
    </submittedName>
</protein>
<dbReference type="AlphaFoldDB" id="A0A7C4NN04"/>